<reference evidence="1 2" key="1">
    <citation type="submission" date="2019-07" db="EMBL/GenBank/DDBJ databases">
        <title>The First High-Quality Draft Genome Sequence of the Causal Agent of the Current Panama Disease Epidemic.</title>
        <authorList>
            <person name="Warmington R.J."/>
            <person name="Kay W."/>
            <person name="Jeffries A."/>
            <person name="Bebber D."/>
            <person name="Moore K."/>
            <person name="Studholme D.J."/>
        </authorList>
    </citation>
    <scope>NUCLEOTIDE SEQUENCE [LARGE SCALE GENOMIC DNA]</scope>
    <source>
        <strain evidence="1 2">TR4</strain>
    </source>
</reference>
<dbReference type="Proteomes" id="UP000321331">
    <property type="component" value="Unassembled WGS sequence"/>
</dbReference>
<protein>
    <submittedName>
        <fullName evidence="1">Uncharacterized protein</fullName>
    </submittedName>
</protein>
<accession>A0A5C6SDX2</accession>
<evidence type="ECO:0000313" key="1">
    <source>
        <dbReference type="EMBL" id="TXB96782.1"/>
    </source>
</evidence>
<proteinExistence type="predicted"/>
<comment type="caution">
    <text evidence="1">The sequence shown here is derived from an EMBL/GenBank/DDBJ whole genome shotgun (WGS) entry which is preliminary data.</text>
</comment>
<name>A0A5C6SDX2_FUSOC</name>
<sequence length="131" mass="15890">MEAPRSTTYKYLTFLFTQKLITKGRTLPLYTYTQKLSEFFDSDKLKYRFWWLCNDTFRIDFRKLADVDVEKTKRDLCDVLEGMDFFECFERSSIEFKEWEAEYANYNGDGDSDVEFYRIQADIRDFEESRG</sequence>
<dbReference type="AlphaFoldDB" id="A0A5C6SDX2"/>
<dbReference type="EMBL" id="VMNF01000014">
    <property type="protein sequence ID" value="TXB96782.1"/>
    <property type="molecule type" value="Genomic_DNA"/>
</dbReference>
<gene>
    <name evidence="1" type="ORF">FocTR4_00011219</name>
</gene>
<organism evidence="1 2">
    <name type="scientific">Fusarium oxysporum f. sp. cubense</name>
    <dbReference type="NCBI Taxonomy" id="61366"/>
    <lineage>
        <taxon>Eukaryota</taxon>
        <taxon>Fungi</taxon>
        <taxon>Dikarya</taxon>
        <taxon>Ascomycota</taxon>
        <taxon>Pezizomycotina</taxon>
        <taxon>Sordariomycetes</taxon>
        <taxon>Hypocreomycetidae</taxon>
        <taxon>Hypocreales</taxon>
        <taxon>Nectriaceae</taxon>
        <taxon>Fusarium</taxon>
        <taxon>Fusarium oxysporum species complex</taxon>
    </lineage>
</organism>
<evidence type="ECO:0000313" key="2">
    <source>
        <dbReference type="Proteomes" id="UP000321331"/>
    </source>
</evidence>